<protein>
    <submittedName>
        <fullName evidence="1">Uncharacterized protein</fullName>
    </submittedName>
</protein>
<keyword evidence="2" id="KW-1185">Reference proteome</keyword>
<reference evidence="1 2" key="1">
    <citation type="journal article" date="2015" name="Sci. Rep.">
        <title>Genome of the facultative scuticociliatosis pathogen Pseudocohnilembus persalinus provides insight into its virulence through horizontal gene transfer.</title>
        <authorList>
            <person name="Xiong J."/>
            <person name="Wang G."/>
            <person name="Cheng J."/>
            <person name="Tian M."/>
            <person name="Pan X."/>
            <person name="Warren A."/>
            <person name="Jiang C."/>
            <person name="Yuan D."/>
            <person name="Miao W."/>
        </authorList>
    </citation>
    <scope>NUCLEOTIDE SEQUENCE [LARGE SCALE GENOMIC DNA]</scope>
    <source>
        <strain evidence="1">36N120E</strain>
    </source>
</reference>
<comment type="caution">
    <text evidence="1">The sequence shown here is derived from an EMBL/GenBank/DDBJ whole genome shotgun (WGS) entry which is preliminary data.</text>
</comment>
<dbReference type="OrthoDB" id="10464062at2759"/>
<dbReference type="AlphaFoldDB" id="A0A0V0QAG8"/>
<sequence>MIRKILQSQFNTAKSVFKNTPKNSFCIYEAYLNPERHINTTHNVNNVYEDIVLLGDYLLPDRLNEKTLSTTYVPQLLDVTFNHLNKQVNSDLSSQNYPQYYNQFWHELGIDIESQKSQILEQLARQVFIKDHKLRWPVEQRNRLAHTQEVYSYIDLSQYYVGYFFESYNTLLQNSIERSHLWQDKNIRQEPNL</sequence>
<dbReference type="Proteomes" id="UP000054937">
    <property type="component" value="Unassembled WGS sequence"/>
</dbReference>
<dbReference type="OMA" id="WAATWNE"/>
<dbReference type="EMBL" id="LDAU01000220">
    <property type="protein sequence ID" value="KRW99169.1"/>
    <property type="molecule type" value="Genomic_DNA"/>
</dbReference>
<evidence type="ECO:0000313" key="2">
    <source>
        <dbReference type="Proteomes" id="UP000054937"/>
    </source>
</evidence>
<accession>A0A0V0QAG8</accession>
<proteinExistence type="predicted"/>
<gene>
    <name evidence="1" type="ORF">PPERSA_07412</name>
</gene>
<evidence type="ECO:0000313" key="1">
    <source>
        <dbReference type="EMBL" id="KRW99169.1"/>
    </source>
</evidence>
<organism evidence="1 2">
    <name type="scientific">Pseudocohnilembus persalinus</name>
    <name type="common">Ciliate</name>
    <dbReference type="NCBI Taxonomy" id="266149"/>
    <lineage>
        <taxon>Eukaryota</taxon>
        <taxon>Sar</taxon>
        <taxon>Alveolata</taxon>
        <taxon>Ciliophora</taxon>
        <taxon>Intramacronucleata</taxon>
        <taxon>Oligohymenophorea</taxon>
        <taxon>Scuticociliatia</taxon>
        <taxon>Philasterida</taxon>
        <taxon>Pseudocohnilembidae</taxon>
        <taxon>Pseudocohnilembus</taxon>
    </lineage>
</organism>
<dbReference type="InParanoid" id="A0A0V0QAG8"/>
<name>A0A0V0QAG8_PSEPJ</name>